<dbReference type="EMBL" id="CAJJDP010000104">
    <property type="protein sequence ID" value="CAD8193360.1"/>
    <property type="molecule type" value="Genomic_DNA"/>
</dbReference>
<dbReference type="Proteomes" id="UP000683925">
    <property type="component" value="Unassembled WGS sequence"/>
</dbReference>
<proteinExistence type="predicted"/>
<dbReference type="InterPro" id="IPR024156">
    <property type="entry name" value="Small_GTPase_ARF"/>
</dbReference>
<gene>
    <name evidence="4" type="ORF">POCTA_138.1.T1040107</name>
</gene>
<comment type="caution">
    <text evidence="4">The sequence shown here is derived from an EMBL/GenBank/DDBJ whole genome shotgun (WGS) entry which is preliminary data.</text>
</comment>
<evidence type="ECO:0000256" key="3">
    <source>
        <dbReference type="PIRSR" id="PIRSR606689-1"/>
    </source>
</evidence>
<dbReference type="SMART" id="SM00177">
    <property type="entry name" value="ARF"/>
    <property type="match status" value="1"/>
</dbReference>
<evidence type="ECO:0000256" key="1">
    <source>
        <dbReference type="ARBA" id="ARBA00022741"/>
    </source>
</evidence>
<dbReference type="GO" id="GO:0003924">
    <property type="term" value="F:GTPase activity"/>
    <property type="evidence" value="ECO:0007669"/>
    <property type="project" value="InterPro"/>
</dbReference>
<protein>
    <submittedName>
        <fullName evidence="4">Uncharacterized protein</fullName>
    </submittedName>
</protein>
<accession>A0A8S1WXS2</accession>
<keyword evidence="1 3" id="KW-0547">Nucleotide-binding</keyword>
<evidence type="ECO:0000256" key="2">
    <source>
        <dbReference type="ARBA" id="ARBA00023134"/>
    </source>
</evidence>
<name>A0A8S1WXS2_PAROT</name>
<feature type="binding site" evidence="3">
    <location>
        <begin position="118"/>
        <end position="121"/>
    </location>
    <ligand>
        <name>GTP</name>
        <dbReference type="ChEBI" id="CHEBI:37565"/>
    </ligand>
</feature>
<sequence length="215" mass="26235">MNHSNQQQSETLFHYLQLTRSLQQLSQDWMLQEHYYITNQHQEHWKAQLQPKKDQIQKNIKEADKLRNLWKHYMKDSKWIIYVIDFYDKERMDEAKSEFHRMLLDPLLLGQILLIEANKQDLVKMKSEELAVDLNINKFCSNWLYNYVAQSLVKVFKKDQTGFKNIFKSRSFRILQCNEICSMKICLQINISQFQLFFTPYELPIILLFKKYYYQ</sequence>
<keyword evidence="2 3" id="KW-0342">GTP-binding</keyword>
<evidence type="ECO:0000313" key="4">
    <source>
        <dbReference type="EMBL" id="CAD8193360.1"/>
    </source>
</evidence>
<evidence type="ECO:0000313" key="5">
    <source>
        <dbReference type="Proteomes" id="UP000683925"/>
    </source>
</evidence>
<dbReference type="PANTHER" id="PTHR11711">
    <property type="entry name" value="ADP RIBOSYLATION FACTOR-RELATED"/>
    <property type="match status" value="1"/>
</dbReference>
<dbReference type="Pfam" id="PF00025">
    <property type="entry name" value="Arf"/>
    <property type="match status" value="1"/>
</dbReference>
<dbReference type="GO" id="GO:0005525">
    <property type="term" value="F:GTP binding"/>
    <property type="evidence" value="ECO:0007669"/>
    <property type="project" value="UniProtKB-KW"/>
</dbReference>
<reference evidence="4" key="1">
    <citation type="submission" date="2021-01" db="EMBL/GenBank/DDBJ databases">
        <authorList>
            <consortium name="Genoscope - CEA"/>
            <person name="William W."/>
        </authorList>
    </citation>
    <scope>NUCLEOTIDE SEQUENCE</scope>
</reference>
<keyword evidence="5" id="KW-1185">Reference proteome</keyword>
<dbReference type="AlphaFoldDB" id="A0A8S1WXS2"/>
<dbReference type="InterPro" id="IPR006689">
    <property type="entry name" value="Small_GTPase_ARF/SAR"/>
</dbReference>
<organism evidence="4 5">
    <name type="scientific">Paramecium octaurelia</name>
    <dbReference type="NCBI Taxonomy" id="43137"/>
    <lineage>
        <taxon>Eukaryota</taxon>
        <taxon>Sar</taxon>
        <taxon>Alveolata</taxon>
        <taxon>Ciliophora</taxon>
        <taxon>Intramacronucleata</taxon>
        <taxon>Oligohymenophorea</taxon>
        <taxon>Peniculida</taxon>
        <taxon>Parameciidae</taxon>
        <taxon>Paramecium</taxon>
    </lineage>
</organism>